<sequence length="174" mass="19187">MGAAHAAAHPRAHPKPLVFETFYEALNKVPNTNKGKMIVDGLKLQPTLSNPKLALTVFMPEDKYFDALSRKLNVNPNSMGKNVGLMKQVLFYHFVTGSGGERKLFTTKDLKPGMKLDSMKPYQLAVSENKGKIQIRSVGTSAYIIKPNIRAGAGVAHIINNVLIPMTINQIPRF</sequence>
<dbReference type="AlphaFoldDB" id="A0A0D2JUU3"/>
<dbReference type="PANTHER" id="PTHR10900:SF77">
    <property type="entry name" value="FI19380P1"/>
    <property type="match status" value="1"/>
</dbReference>
<dbReference type="Proteomes" id="UP000054498">
    <property type="component" value="Unassembled WGS sequence"/>
</dbReference>
<dbReference type="Pfam" id="PF02469">
    <property type="entry name" value="Fasciclin"/>
    <property type="match status" value="1"/>
</dbReference>
<dbReference type="GeneID" id="25738237"/>
<dbReference type="PROSITE" id="PS50213">
    <property type="entry name" value="FAS1"/>
    <property type="match status" value="1"/>
</dbReference>
<evidence type="ECO:0000313" key="3">
    <source>
        <dbReference type="Proteomes" id="UP000054498"/>
    </source>
</evidence>
<dbReference type="SUPFAM" id="SSF82153">
    <property type="entry name" value="FAS1 domain"/>
    <property type="match status" value="1"/>
</dbReference>
<dbReference type="RefSeq" id="XP_013901617.1">
    <property type="nucleotide sequence ID" value="XM_014046163.1"/>
</dbReference>
<keyword evidence="3" id="KW-1185">Reference proteome</keyword>
<evidence type="ECO:0000259" key="1">
    <source>
        <dbReference type="PROSITE" id="PS50213"/>
    </source>
</evidence>
<reference evidence="2 3" key="1">
    <citation type="journal article" date="2013" name="BMC Genomics">
        <title>Reconstruction of the lipid metabolism for the microalga Monoraphidium neglectum from its genome sequence reveals characteristics suitable for biofuel production.</title>
        <authorList>
            <person name="Bogen C."/>
            <person name="Al-Dilaimi A."/>
            <person name="Albersmeier A."/>
            <person name="Wichmann J."/>
            <person name="Grundmann M."/>
            <person name="Rupp O."/>
            <person name="Lauersen K.J."/>
            <person name="Blifernez-Klassen O."/>
            <person name="Kalinowski J."/>
            <person name="Goesmann A."/>
            <person name="Mussgnug J.H."/>
            <person name="Kruse O."/>
        </authorList>
    </citation>
    <scope>NUCLEOTIDE SEQUENCE [LARGE SCALE GENOMIC DNA]</scope>
    <source>
        <strain evidence="2 3">SAG 48.87</strain>
    </source>
</reference>
<protein>
    <recommendedName>
        <fullName evidence="1">FAS1 domain-containing protein</fullName>
    </recommendedName>
</protein>
<evidence type="ECO:0000313" key="2">
    <source>
        <dbReference type="EMBL" id="KIZ02598.1"/>
    </source>
</evidence>
<dbReference type="PANTHER" id="PTHR10900">
    <property type="entry name" value="PERIOSTIN-RELATED"/>
    <property type="match status" value="1"/>
</dbReference>
<name>A0A0D2JUU3_9CHLO</name>
<dbReference type="GO" id="GO:0005615">
    <property type="term" value="C:extracellular space"/>
    <property type="evidence" value="ECO:0007669"/>
    <property type="project" value="TreeGrafter"/>
</dbReference>
<gene>
    <name evidence="2" type="ORF">MNEG_5360</name>
</gene>
<dbReference type="EMBL" id="KK101011">
    <property type="protein sequence ID" value="KIZ02598.1"/>
    <property type="molecule type" value="Genomic_DNA"/>
</dbReference>
<dbReference type="SMART" id="SM00554">
    <property type="entry name" value="FAS1"/>
    <property type="match status" value="1"/>
</dbReference>
<accession>A0A0D2JUU3</accession>
<organism evidence="2 3">
    <name type="scientific">Monoraphidium neglectum</name>
    <dbReference type="NCBI Taxonomy" id="145388"/>
    <lineage>
        <taxon>Eukaryota</taxon>
        <taxon>Viridiplantae</taxon>
        <taxon>Chlorophyta</taxon>
        <taxon>core chlorophytes</taxon>
        <taxon>Chlorophyceae</taxon>
        <taxon>CS clade</taxon>
        <taxon>Sphaeropleales</taxon>
        <taxon>Selenastraceae</taxon>
        <taxon>Monoraphidium</taxon>
    </lineage>
</organism>
<feature type="domain" description="FAS1" evidence="1">
    <location>
        <begin position="19"/>
        <end position="163"/>
    </location>
</feature>
<dbReference type="KEGG" id="mng:MNEG_5360"/>
<dbReference type="InterPro" id="IPR050904">
    <property type="entry name" value="Adhesion/Biosynth-related"/>
</dbReference>
<dbReference type="InterPro" id="IPR036378">
    <property type="entry name" value="FAS1_dom_sf"/>
</dbReference>
<dbReference type="OrthoDB" id="1923699at2759"/>
<dbReference type="InterPro" id="IPR000782">
    <property type="entry name" value="FAS1_domain"/>
</dbReference>
<proteinExistence type="predicted"/>
<dbReference type="Gene3D" id="2.30.180.10">
    <property type="entry name" value="FAS1 domain"/>
    <property type="match status" value="1"/>
</dbReference>